<sequence length="122" mass="14060">MRPPALDLIEEIGLVGNPQEPTKPLPGRVDDGALPKDMIQRVPFWTERALRGKRDMNLLKICRQRKCIIKQSPHKNRDFFWNPWVPHQCVVMLLMHLWKRQAAKSVVSSGEGEMTRGIQTPP</sequence>
<dbReference type="Proteomes" id="UP000636800">
    <property type="component" value="Chromosome 1"/>
</dbReference>
<proteinExistence type="predicted"/>
<evidence type="ECO:0000313" key="2">
    <source>
        <dbReference type="Proteomes" id="UP000636800"/>
    </source>
</evidence>
<gene>
    <name evidence="1" type="ORF">HPP92_003434</name>
</gene>
<organism evidence="1 2">
    <name type="scientific">Vanilla planifolia</name>
    <name type="common">Vanilla</name>
    <dbReference type="NCBI Taxonomy" id="51239"/>
    <lineage>
        <taxon>Eukaryota</taxon>
        <taxon>Viridiplantae</taxon>
        <taxon>Streptophyta</taxon>
        <taxon>Embryophyta</taxon>
        <taxon>Tracheophyta</taxon>
        <taxon>Spermatophyta</taxon>
        <taxon>Magnoliopsida</taxon>
        <taxon>Liliopsida</taxon>
        <taxon>Asparagales</taxon>
        <taxon>Orchidaceae</taxon>
        <taxon>Vanilloideae</taxon>
        <taxon>Vanilleae</taxon>
        <taxon>Vanilla</taxon>
    </lineage>
</organism>
<dbReference type="EMBL" id="JADCNL010000001">
    <property type="protein sequence ID" value="KAG0498743.1"/>
    <property type="molecule type" value="Genomic_DNA"/>
</dbReference>
<comment type="caution">
    <text evidence="1">The sequence shown here is derived from an EMBL/GenBank/DDBJ whole genome shotgun (WGS) entry which is preliminary data.</text>
</comment>
<reference evidence="1 2" key="1">
    <citation type="journal article" date="2020" name="Nat. Food">
        <title>A phased Vanilla planifolia genome enables genetic improvement of flavour and production.</title>
        <authorList>
            <person name="Hasing T."/>
            <person name="Tang H."/>
            <person name="Brym M."/>
            <person name="Khazi F."/>
            <person name="Huang T."/>
            <person name="Chambers A.H."/>
        </authorList>
    </citation>
    <scope>NUCLEOTIDE SEQUENCE [LARGE SCALE GENOMIC DNA]</scope>
    <source>
        <tissue evidence="1">Leaf</tissue>
    </source>
</reference>
<keyword evidence="2" id="KW-1185">Reference proteome</keyword>
<dbReference type="AlphaFoldDB" id="A0A835VIW5"/>
<protein>
    <submittedName>
        <fullName evidence="1">Uncharacterized protein</fullName>
    </submittedName>
</protein>
<accession>A0A835VIW5</accession>
<evidence type="ECO:0000313" key="1">
    <source>
        <dbReference type="EMBL" id="KAG0498743.1"/>
    </source>
</evidence>
<name>A0A835VIW5_VANPL</name>